<dbReference type="EC" id="1.1.1.100" evidence="6"/>
<dbReference type="EMBL" id="CP001037">
    <property type="protein sequence ID" value="ACC78989.1"/>
    <property type="molecule type" value="Genomic_DNA"/>
</dbReference>
<accession>B2J4L7</accession>
<feature type="compositionally biased region" description="Low complexity" evidence="3">
    <location>
        <begin position="359"/>
        <end position="369"/>
    </location>
</feature>
<evidence type="ECO:0000256" key="3">
    <source>
        <dbReference type="SAM" id="MobiDB-lite"/>
    </source>
</evidence>
<dbReference type="InterPro" id="IPR020904">
    <property type="entry name" value="Sc_DH/Rdtase_CS"/>
</dbReference>
<evidence type="ECO:0000256" key="2">
    <source>
        <dbReference type="ARBA" id="ARBA00023002"/>
    </source>
</evidence>
<dbReference type="InterPro" id="IPR002347">
    <property type="entry name" value="SDR_fam"/>
</dbReference>
<dbReference type="Gene3D" id="1.20.1290.10">
    <property type="entry name" value="AhpD-like"/>
    <property type="match status" value="2"/>
</dbReference>
<keyword evidence="4" id="KW-1133">Transmembrane helix</keyword>
<dbReference type="InterPro" id="IPR057326">
    <property type="entry name" value="KR_dom"/>
</dbReference>
<dbReference type="KEGG" id="npu:Npun_F0199"/>
<dbReference type="eggNOG" id="COG0300">
    <property type="taxonomic scope" value="Bacteria"/>
</dbReference>
<evidence type="ECO:0000313" key="7">
    <source>
        <dbReference type="Proteomes" id="UP000001191"/>
    </source>
</evidence>
<name>B2J4L7_NOSP7</name>
<evidence type="ECO:0000256" key="4">
    <source>
        <dbReference type="SAM" id="Phobius"/>
    </source>
</evidence>
<dbReference type="GO" id="GO:0016020">
    <property type="term" value="C:membrane"/>
    <property type="evidence" value="ECO:0007669"/>
    <property type="project" value="TreeGrafter"/>
</dbReference>
<evidence type="ECO:0000259" key="5">
    <source>
        <dbReference type="SMART" id="SM00822"/>
    </source>
</evidence>
<feature type="region of interest" description="Disordered" evidence="3">
    <location>
        <begin position="342"/>
        <end position="370"/>
    </location>
</feature>
<dbReference type="OrthoDB" id="9785520at2"/>
<reference evidence="7" key="1">
    <citation type="submission" date="2008-04" db="EMBL/GenBank/DDBJ databases">
        <title>Complete sequence of chromosome of Nostoc punctiforme ATCC 29133.</title>
        <authorList>
            <consortium name="US DOE Joint Genome Institute"/>
            <person name="Copeland A."/>
            <person name="Lucas S."/>
            <person name="Lapidus A."/>
            <person name="Glavina del Rio T."/>
            <person name="Dalin E."/>
            <person name="Tice H."/>
            <person name="Pitluck S."/>
            <person name="Chain P."/>
            <person name="Malfatti S."/>
            <person name="Shin M."/>
            <person name="Vergez L."/>
            <person name="Schmutz J."/>
            <person name="Larimer F."/>
            <person name="Land M."/>
            <person name="Hauser L."/>
            <person name="Kyrpides N."/>
            <person name="Kim E."/>
            <person name="Meeks J.C."/>
            <person name="Elhai J."/>
            <person name="Campbell E.L."/>
            <person name="Thiel T."/>
            <person name="Longmire J."/>
            <person name="Potts M."/>
            <person name="Atlas R."/>
        </authorList>
    </citation>
    <scope>NUCLEOTIDE SEQUENCE [LARGE SCALE GENOMIC DNA]</scope>
    <source>
        <strain evidence="7">ATCC 29133 / PCC 73102</strain>
    </source>
</reference>
<dbReference type="PANTHER" id="PTHR44196:SF1">
    <property type="entry name" value="DEHYDROGENASE_REDUCTASE SDR FAMILY MEMBER 7B"/>
    <property type="match status" value="1"/>
</dbReference>
<dbReference type="Gene3D" id="3.40.50.720">
    <property type="entry name" value="NAD(P)-binding Rossmann-like Domain"/>
    <property type="match status" value="1"/>
</dbReference>
<dbReference type="GO" id="GO:0004316">
    <property type="term" value="F:3-oxoacyl-[acyl-carrier-protein] reductase (NADPH) activity"/>
    <property type="evidence" value="ECO:0007669"/>
    <property type="project" value="UniProtKB-EC"/>
</dbReference>
<dbReference type="Proteomes" id="UP000001191">
    <property type="component" value="Chromosome"/>
</dbReference>
<evidence type="ECO:0000313" key="6">
    <source>
        <dbReference type="EMBL" id="ACC78989.1"/>
    </source>
</evidence>
<feature type="transmembrane region" description="Helical" evidence="4">
    <location>
        <begin position="6"/>
        <end position="25"/>
    </location>
</feature>
<dbReference type="PROSITE" id="PS00061">
    <property type="entry name" value="ADH_SHORT"/>
    <property type="match status" value="1"/>
</dbReference>
<keyword evidence="4" id="KW-0812">Transmembrane</keyword>
<dbReference type="Pfam" id="PF10778">
    <property type="entry name" value="DehI"/>
    <property type="match status" value="1"/>
</dbReference>
<reference evidence="6 7" key="2">
    <citation type="journal article" date="2013" name="Plant Physiol.">
        <title>A Nostoc punctiforme Sugar Transporter Necessary to Establish a Cyanobacterium-Plant Symbiosis.</title>
        <authorList>
            <person name="Ekman M."/>
            <person name="Picossi S."/>
            <person name="Campbell E.L."/>
            <person name="Meeks J.C."/>
            <person name="Flores E."/>
        </authorList>
    </citation>
    <scope>NUCLEOTIDE SEQUENCE [LARGE SCALE GENOMIC DNA]</scope>
    <source>
        <strain evidence="7">ATCC 29133 / PCC 73102</strain>
    </source>
</reference>
<organism evidence="6 7">
    <name type="scientific">Nostoc punctiforme (strain ATCC 29133 / PCC 73102)</name>
    <dbReference type="NCBI Taxonomy" id="63737"/>
    <lineage>
        <taxon>Bacteria</taxon>
        <taxon>Bacillati</taxon>
        <taxon>Cyanobacteriota</taxon>
        <taxon>Cyanophyceae</taxon>
        <taxon>Nostocales</taxon>
        <taxon>Nostocaceae</taxon>
        <taxon>Nostoc</taxon>
    </lineage>
</organism>
<dbReference type="HOGENOM" id="CLU_417866_0_0_3"/>
<dbReference type="InterPro" id="IPR029032">
    <property type="entry name" value="AhpD-like"/>
</dbReference>
<dbReference type="SUPFAM" id="SSF51735">
    <property type="entry name" value="NAD(P)-binding Rossmann-fold domains"/>
    <property type="match status" value="1"/>
</dbReference>
<dbReference type="FunFam" id="3.40.50.720:FF:000084">
    <property type="entry name" value="Short-chain dehydrogenase reductase"/>
    <property type="match status" value="1"/>
</dbReference>
<gene>
    <name evidence="6" type="ordered locus">Npun_F0199</name>
</gene>
<comment type="similarity">
    <text evidence="1">Belongs to the short-chain dehydrogenases/reductases (SDR) family.</text>
</comment>
<keyword evidence="2 6" id="KW-0560">Oxidoreductase</keyword>
<protein>
    <submittedName>
        <fullName evidence="6">Short-chain dehydrogenase/reductase SDR</fullName>
        <ecNumber evidence="6">1.1.1.100</ecNumber>
        <ecNumber evidence="6">3.8.1.9</ecNumber>
    </submittedName>
</protein>
<dbReference type="InterPro" id="IPR019714">
    <property type="entry name" value="2-haloacid_dehalogenase_DehI"/>
</dbReference>
<dbReference type="GO" id="GO:0033975">
    <property type="term" value="F:(R)-2-haloacid dehalogenase activity"/>
    <property type="evidence" value="ECO:0007669"/>
    <property type="project" value="UniProtKB-EC"/>
</dbReference>
<feature type="domain" description="Ketoreductase" evidence="5">
    <location>
        <begin position="39"/>
        <end position="218"/>
    </location>
</feature>
<dbReference type="AlphaFoldDB" id="B2J4L7"/>
<dbReference type="EC" id="3.8.1.9" evidence="6"/>
<proteinExistence type="inferred from homology"/>
<dbReference type="PANTHER" id="PTHR44196">
    <property type="entry name" value="DEHYDROGENASE/REDUCTASE SDR FAMILY MEMBER 7B"/>
    <property type="match status" value="1"/>
</dbReference>
<dbReference type="Pfam" id="PF00106">
    <property type="entry name" value="adh_short"/>
    <property type="match status" value="1"/>
</dbReference>
<dbReference type="PRINTS" id="PR00081">
    <property type="entry name" value="GDHRDH"/>
</dbReference>
<dbReference type="EnsemblBacteria" id="ACC78989">
    <property type="protein sequence ID" value="ACC78989"/>
    <property type="gene ID" value="Npun_F0199"/>
</dbReference>
<dbReference type="STRING" id="63737.Npun_F0199"/>
<dbReference type="InterPro" id="IPR036291">
    <property type="entry name" value="NAD(P)-bd_dom_sf"/>
</dbReference>
<feature type="compositionally biased region" description="Basic and acidic residues" evidence="3">
    <location>
        <begin position="345"/>
        <end position="355"/>
    </location>
</feature>
<evidence type="ECO:0000256" key="1">
    <source>
        <dbReference type="ARBA" id="ARBA00006484"/>
    </source>
</evidence>
<dbReference type="CDD" id="cd05233">
    <property type="entry name" value="SDR_c"/>
    <property type="match status" value="1"/>
</dbReference>
<keyword evidence="6" id="KW-0378">Hydrolase</keyword>
<sequence>MNINYQNLPIFTLFIIGALLSSLLLDRWWRDRIYNLNGKTVLITGGSRGLGLVMARQLIQAGARLAICARDPEELERSRIELEQRGGEVLAVPCDVTDKTQVEQMVQQVRDRFGAIDILINNAGVDFVGPMDLMTVEDYDDAMKLHFWAPLYASYAVLPQMRERHQGRIVNISSIGGKVVFPHMLPYCASKFALTGLSEGMRAELAQEGISVTTVCPGLIRTGAPENVIFKGQHRKEYAWFSISDSLPLLSMSAEVVAYKTIAALKRGDAEIILSLPAQIATRFHGLFPGLNTNLLTWVNWLLPAASGGIGTERALGKDSHSFLSPSWLTYLSNRAARRNNTITRNEENGDRADRQIVQPTPQTTTEQPKIQLIQPSQASPEIQACFNDIQDTLGIPWTPANWRAYAMYPSVMQLFWQRLKPAMQTEAFLEDAIAISEHVYRDINDWYQPGYQIEVEQAQQHHIRQELNAFIFGNPQLLIQQIALSKTLAGEIVGQDGSIDSRHGPNAYRHHQIQLIDEQSAQEISPEMPQVYQDIKQTLGVPIVNSDYQALARWPAFFLAAWSDIKVWRERPEYQLLVQDVVQKAEEAASRLSPAVWVGEREVEDILDNPDNFEQIQQMVQMFKDILPELIVQNALFHFGLRRVQSVKGIGSSQL</sequence>
<keyword evidence="7" id="KW-1185">Reference proteome</keyword>
<dbReference type="SMART" id="SM00822">
    <property type="entry name" value="PKS_KR"/>
    <property type="match status" value="1"/>
</dbReference>
<dbReference type="RefSeq" id="WP_012407016.1">
    <property type="nucleotide sequence ID" value="NC_010628.1"/>
</dbReference>
<dbReference type="PRINTS" id="PR00080">
    <property type="entry name" value="SDRFAMILY"/>
</dbReference>
<keyword evidence="4" id="KW-0472">Membrane</keyword>